<dbReference type="Pfam" id="PF02798">
    <property type="entry name" value="GST_N"/>
    <property type="match status" value="1"/>
</dbReference>
<dbReference type="PANTHER" id="PTHR44051">
    <property type="entry name" value="GLUTATHIONE S-TRANSFERASE-RELATED"/>
    <property type="match status" value="1"/>
</dbReference>
<dbReference type="CDD" id="cd03046">
    <property type="entry name" value="GST_N_GTT1_like"/>
    <property type="match status" value="1"/>
</dbReference>
<accession>A0A7S1AG79</accession>
<name>A0A7S1AG79_NOCSC</name>
<dbReference type="PANTHER" id="PTHR44051:SF8">
    <property type="entry name" value="GLUTATHIONE S-TRANSFERASE GSTA"/>
    <property type="match status" value="1"/>
</dbReference>
<dbReference type="AlphaFoldDB" id="A0A7S1AG79"/>
<dbReference type="SUPFAM" id="SSF47616">
    <property type="entry name" value="GST C-terminal domain-like"/>
    <property type="match status" value="1"/>
</dbReference>
<evidence type="ECO:0000259" key="2">
    <source>
        <dbReference type="PROSITE" id="PS50404"/>
    </source>
</evidence>
<sequence>MVVHQDVTLWGHPMFRTFRCLWMLEELNVPFELVPVNPRIPEHPRWAEFAQLNPHGKIPVLQDGTFLLRESVAINSYLGDKHGKLVPQACTPERSLYEQWCLFVVTELDASIYIHRKHVMLKHIYGEAPQAVLAARQYFTKHATIAGSEIKANGGPYLLGAEFTAADILMTHVLLLAEKMGWFPESETLRAYQRLTTQRPAFARAQRALEAASKI</sequence>
<dbReference type="SFLD" id="SFLDS00019">
    <property type="entry name" value="Glutathione_Transferase_(cytos"/>
    <property type="match status" value="1"/>
</dbReference>
<evidence type="ECO:0000313" key="3">
    <source>
        <dbReference type="EMBL" id="CAD8853218.1"/>
    </source>
</evidence>
<dbReference type="InterPro" id="IPR036249">
    <property type="entry name" value="Thioredoxin-like_sf"/>
</dbReference>
<comment type="similarity">
    <text evidence="1">Belongs to the GST superfamily.</text>
</comment>
<feature type="domain" description="GST N-terminal" evidence="2">
    <location>
        <begin position="5"/>
        <end position="86"/>
    </location>
</feature>
<evidence type="ECO:0000256" key="1">
    <source>
        <dbReference type="ARBA" id="ARBA00007409"/>
    </source>
</evidence>
<dbReference type="PROSITE" id="PS50404">
    <property type="entry name" value="GST_NTER"/>
    <property type="match status" value="1"/>
</dbReference>
<dbReference type="InterPro" id="IPR036282">
    <property type="entry name" value="Glutathione-S-Trfase_C_sf"/>
</dbReference>
<protein>
    <recommendedName>
        <fullName evidence="2">GST N-terminal domain-containing protein</fullName>
    </recommendedName>
</protein>
<dbReference type="SUPFAM" id="SSF52833">
    <property type="entry name" value="Thioredoxin-like"/>
    <property type="match status" value="1"/>
</dbReference>
<dbReference type="EMBL" id="HBFQ01038895">
    <property type="protein sequence ID" value="CAD8853218.1"/>
    <property type="molecule type" value="Transcribed_RNA"/>
</dbReference>
<gene>
    <name evidence="3" type="ORF">NSCI0253_LOCUS27568</name>
</gene>
<dbReference type="Gene3D" id="1.20.1050.10">
    <property type="match status" value="1"/>
</dbReference>
<reference evidence="3" key="1">
    <citation type="submission" date="2021-01" db="EMBL/GenBank/DDBJ databases">
        <authorList>
            <person name="Corre E."/>
            <person name="Pelletier E."/>
            <person name="Niang G."/>
            <person name="Scheremetjew M."/>
            <person name="Finn R."/>
            <person name="Kale V."/>
            <person name="Holt S."/>
            <person name="Cochrane G."/>
            <person name="Meng A."/>
            <person name="Brown T."/>
            <person name="Cohen L."/>
        </authorList>
    </citation>
    <scope>NUCLEOTIDE SEQUENCE</scope>
</reference>
<dbReference type="InterPro" id="IPR004045">
    <property type="entry name" value="Glutathione_S-Trfase_N"/>
</dbReference>
<dbReference type="InterPro" id="IPR040079">
    <property type="entry name" value="Glutathione_S-Trfase"/>
</dbReference>
<organism evidence="3">
    <name type="scientific">Noctiluca scintillans</name>
    <name type="common">Sea sparkle</name>
    <name type="synonym">Red tide dinoflagellate</name>
    <dbReference type="NCBI Taxonomy" id="2966"/>
    <lineage>
        <taxon>Eukaryota</taxon>
        <taxon>Sar</taxon>
        <taxon>Alveolata</taxon>
        <taxon>Dinophyceae</taxon>
        <taxon>Noctilucales</taxon>
        <taxon>Noctilucaceae</taxon>
        <taxon>Noctiluca</taxon>
    </lineage>
</organism>
<proteinExistence type="inferred from homology"/>
<dbReference type="Gene3D" id="3.40.30.10">
    <property type="entry name" value="Glutaredoxin"/>
    <property type="match status" value="1"/>
</dbReference>
<dbReference type="SFLD" id="SFLDG00358">
    <property type="entry name" value="Main_(cytGST)"/>
    <property type="match status" value="1"/>
</dbReference>